<dbReference type="AlphaFoldDB" id="A0A402D1V9"/>
<dbReference type="PANTHER" id="PTHR30093">
    <property type="entry name" value="GENERAL SECRETION PATHWAY PROTEIN G"/>
    <property type="match status" value="1"/>
</dbReference>
<dbReference type="PRINTS" id="PR00813">
    <property type="entry name" value="BCTERIALGSPG"/>
</dbReference>
<dbReference type="NCBIfam" id="TIGR02532">
    <property type="entry name" value="IV_pilin_GFxxxE"/>
    <property type="match status" value="1"/>
</dbReference>
<evidence type="ECO:0000313" key="4">
    <source>
        <dbReference type="Proteomes" id="UP000287394"/>
    </source>
</evidence>
<dbReference type="InterPro" id="IPR000983">
    <property type="entry name" value="Bac_GSPG_pilin"/>
</dbReference>
<evidence type="ECO:0000256" key="2">
    <source>
        <dbReference type="SAM" id="MobiDB-lite"/>
    </source>
</evidence>
<dbReference type="Gene3D" id="3.30.700.10">
    <property type="entry name" value="Glycoprotein, Type 4 Pilin"/>
    <property type="match status" value="1"/>
</dbReference>
<feature type="compositionally biased region" description="Polar residues" evidence="2">
    <location>
        <begin position="261"/>
        <end position="271"/>
    </location>
</feature>
<dbReference type="KEGG" id="ccot:CCAX7_21240"/>
<dbReference type="GO" id="GO:0015627">
    <property type="term" value="C:type II protein secretion system complex"/>
    <property type="evidence" value="ECO:0007669"/>
    <property type="project" value="InterPro"/>
</dbReference>
<gene>
    <name evidence="3" type="ORF">CCAX7_21240</name>
</gene>
<dbReference type="InterPro" id="IPR045584">
    <property type="entry name" value="Pilin-like"/>
</dbReference>
<dbReference type="InterPro" id="IPR011453">
    <property type="entry name" value="DUF1559"/>
</dbReference>
<sequence>MKQNKRGFTLIELLVVIAIIAILAAILFPVFAQAREKARQISCVSNMKQLGVAVMQYVQDSDEMFPQGLNDNWQYSWATTLQPYVKSYGVFRCPDDSGNIIYNAGSVYTGNGVAISYSANGYSHYLNSTGANTMLGVMGMGHSGWIQHDVQSMAAVGRPAESIMIHEKHTDDGVAYLTGGTPSFAGLSSVTTGYSWWDLYGPQDIPNGSLSPTAAYPLGANGSVSTKHSSKTLANFLFCDGHVKSMRPALTNPKGDPDGTEPTNMWNCTRQ</sequence>
<accession>A0A402D1V9</accession>
<dbReference type="RefSeq" id="WP_119323528.1">
    <property type="nucleotide sequence ID" value="NZ_AP025739.1"/>
</dbReference>
<keyword evidence="1" id="KW-0488">Methylation</keyword>
<dbReference type="EMBL" id="AP025739">
    <property type="protein sequence ID" value="BDI30073.1"/>
    <property type="molecule type" value="Genomic_DNA"/>
</dbReference>
<protein>
    <submittedName>
        <fullName evidence="3">Uncharacterized protein</fullName>
    </submittedName>
</protein>
<dbReference type="SUPFAM" id="SSF54523">
    <property type="entry name" value="Pili subunits"/>
    <property type="match status" value="1"/>
</dbReference>
<evidence type="ECO:0000256" key="1">
    <source>
        <dbReference type="ARBA" id="ARBA00022481"/>
    </source>
</evidence>
<dbReference type="GO" id="GO:0015628">
    <property type="term" value="P:protein secretion by the type II secretion system"/>
    <property type="evidence" value="ECO:0007669"/>
    <property type="project" value="InterPro"/>
</dbReference>
<dbReference type="PROSITE" id="PS00409">
    <property type="entry name" value="PROKAR_NTER_METHYL"/>
    <property type="match status" value="1"/>
</dbReference>
<organism evidence="3 4">
    <name type="scientific">Capsulimonas corticalis</name>
    <dbReference type="NCBI Taxonomy" id="2219043"/>
    <lineage>
        <taxon>Bacteria</taxon>
        <taxon>Bacillati</taxon>
        <taxon>Armatimonadota</taxon>
        <taxon>Armatimonadia</taxon>
        <taxon>Capsulimonadales</taxon>
        <taxon>Capsulimonadaceae</taxon>
        <taxon>Capsulimonas</taxon>
    </lineage>
</organism>
<feature type="region of interest" description="Disordered" evidence="2">
    <location>
        <begin position="247"/>
        <end position="271"/>
    </location>
</feature>
<dbReference type="InterPro" id="IPR012902">
    <property type="entry name" value="N_methyl_site"/>
</dbReference>
<dbReference type="OrthoDB" id="270727at2"/>
<name>A0A402D1V9_9BACT</name>
<keyword evidence="4" id="KW-1185">Reference proteome</keyword>
<dbReference type="NCBIfam" id="TIGR04294">
    <property type="entry name" value="pre_pil_HX9DG"/>
    <property type="match status" value="1"/>
</dbReference>
<evidence type="ECO:0000313" key="3">
    <source>
        <dbReference type="EMBL" id="BDI30073.1"/>
    </source>
</evidence>
<reference evidence="3 4" key="1">
    <citation type="journal article" date="2019" name="Int. J. Syst. Evol. Microbiol.">
        <title>Capsulimonas corticalis gen. nov., sp. nov., an aerobic capsulated bacterium, of a novel bacterial order, Capsulimonadales ord. nov., of the class Armatimonadia of the phylum Armatimonadetes.</title>
        <authorList>
            <person name="Li J."/>
            <person name="Kudo C."/>
            <person name="Tonouchi A."/>
        </authorList>
    </citation>
    <scope>NUCLEOTIDE SEQUENCE [LARGE SCALE GENOMIC DNA]</scope>
    <source>
        <strain evidence="3 4">AX-7</strain>
    </source>
</reference>
<dbReference type="Pfam" id="PF07963">
    <property type="entry name" value="N_methyl"/>
    <property type="match status" value="1"/>
</dbReference>
<dbReference type="InterPro" id="IPR027558">
    <property type="entry name" value="Pre_pil_HX9DG_C"/>
</dbReference>
<dbReference type="Proteomes" id="UP000287394">
    <property type="component" value="Chromosome"/>
</dbReference>
<dbReference type="Pfam" id="PF07596">
    <property type="entry name" value="SBP_bac_10"/>
    <property type="match status" value="1"/>
</dbReference>
<proteinExistence type="predicted"/>